<comment type="caution">
    <text evidence="1">The sequence shown here is derived from an EMBL/GenBank/DDBJ whole genome shotgun (WGS) entry which is preliminary data.</text>
</comment>
<accession>A0ABW0RYT4</accession>
<protein>
    <recommendedName>
        <fullName evidence="3">DUF3168 domain-containing protein</fullName>
    </recommendedName>
</protein>
<dbReference type="Gene3D" id="3.30.70.1700">
    <property type="entry name" value="Phage minor tail protein U"/>
    <property type="match status" value="1"/>
</dbReference>
<sequence>MKTAFAQIVSAVIDALKAEPAVCDRIDRARAVPAPEQAEQAVSVQWETALPDLATIAGQPIDWKTRITVDCLARSLQQSGDLAVDDLVAAVAERLAQDTTLGGLVFDLRIAGLEAENSVEGKKTGWVRLTYIADHRTDNGILN</sequence>
<reference evidence="2" key="1">
    <citation type="journal article" date="2019" name="Int. J. Syst. Evol. Microbiol.">
        <title>The Global Catalogue of Microorganisms (GCM) 10K type strain sequencing project: providing services to taxonomists for standard genome sequencing and annotation.</title>
        <authorList>
            <consortium name="The Broad Institute Genomics Platform"/>
            <consortium name="The Broad Institute Genome Sequencing Center for Infectious Disease"/>
            <person name="Wu L."/>
            <person name="Ma J."/>
        </authorList>
    </citation>
    <scope>NUCLEOTIDE SEQUENCE [LARGE SCALE GENOMIC DNA]</scope>
    <source>
        <strain evidence="2">CGMCC 4.5798</strain>
    </source>
</reference>
<name>A0ABW0RYT4_9BURK</name>
<organism evidence="1 2">
    <name type="scientific">Massilia aerilata</name>
    <dbReference type="NCBI Taxonomy" id="453817"/>
    <lineage>
        <taxon>Bacteria</taxon>
        <taxon>Pseudomonadati</taxon>
        <taxon>Pseudomonadota</taxon>
        <taxon>Betaproteobacteria</taxon>
        <taxon>Burkholderiales</taxon>
        <taxon>Oxalobacteraceae</taxon>
        <taxon>Telluria group</taxon>
        <taxon>Massilia</taxon>
    </lineage>
</organism>
<evidence type="ECO:0000313" key="1">
    <source>
        <dbReference type="EMBL" id="MFC5548197.1"/>
    </source>
</evidence>
<evidence type="ECO:0008006" key="3">
    <source>
        <dbReference type="Google" id="ProtNLM"/>
    </source>
</evidence>
<dbReference type="EMBL" id="JBHSMZ010000004">
    <property type="protein sequence ID" value="MFC5548197.1"/>
    <property type="molecule type" value="Genomic_DNA"/>
</dbReference>
<dbReference type="Proteomes" id="UP001596086">
    <property type="component" value="Unassembled WGS sequence"/>
</dbReference>
<dbReference type="InterPro" id="IPR038512">
    <property type="entry name" value="GpU-like_sf"/>
</dbReference>
<evidence type="ECO:0000313" key="2">
    <source>
        <dbReference type="Proteomes" id="UP001596086"/>
    </source>
</evidence>
<gene>
    <name evidence="1" type="ORF">ACFPO9_06675</name>
</gene>
<dbReference type="RefSeq" id="WP_379768690.1">
    <property type="nucleotide sequence ID" value="NZ_JBHSMZ010000004.1"/>
</dbReference>
<keyword evidence="2" id="KW-1185">Reference proteome</keyword>
<proteinExistence type="predicted"/>